<dbReference type="EMBL" id="BAOP01000008">
    <property type="protein sequence ID" value="GAC79324.1"/>
    <property type="molecule type" value="Genomic_DNA"/>
</dbReference>
<evidence type="ECO:0000313" key="3">
    <source>
        <dbReference type="EMBL" id="GAC79324.1"/>
    </source>
</evidence>
<evidence type="ECO:0000256" key="1">
    <source>
        <dbReference type="SAM" id="MobiDB-lite"/>
    </source>
</evidence>
<dbReference type="STRING" id="410332.SAMN04488550_4314"/>
<feature type="transmembrane region" description="Helical" evidence="2">
    <location>
        <begin position="101"/>
        <end position="126"/>
    </location>
</feature>
<comment type="caution">
    <text evidence="3">The sequence shown here is derived from an EMBL/GenBank/DDBJ whole genome shotgun (WGS) entry which is preliminary data.</text>
</comment>
<gene>
    <name evidence="3" type="ORF">GM1_008_00860</name>
</gene>
<accession>M3VEJ8</accession>
<keyword evidence="2" id="KW-1133">Transmembrane helix</keyword>
<protein>
    <submittedName>
        <fullName evidence="3">Uncharacterized protein</fullName>
    </submittedName>
</protein>
<name>M3VEJ8_GORML</name>
<proteinExistence type="predicted"/>
<feature type="transmembrane region" description="Helical" evidence="2">
    <location>
        <begin position="58"/>
        <end position="81"/>
    </location>
</feature>
<dbReference type="RefSeq" id="WP_008377661.1">
    <property type="nucleotide sequence ID" value="NZ_BAOP01000008.1"/>
</dbReference>
<feature type="region of interest" description="Disordered" evidence="1">
    <location>
        <begin position="1"/>
        <end position="40"/>
    </location>
</feature>
<dbReference type="AlphaFoldDB" id="M3VEJ8"/>
<reference evidence="3 4" key="1">
    <citation type="submission" date="2013-02" db="EMBL/GenBank/DDBJ databases">
        <title>Whole genome shotgun sequence of Gordonia malaquae NBRC 108250.</title>
        <authorList>
            <person name="Yoshida I."/>
            <person name="Hosoyama A."/>
            <person name="Tsuchikane K."/>
            <person name="Ando Y."/>
            <person name="Baba S."/>
            <person name="Ohji S."/>
            <person name="Hamada M."/>
            <person name="Tamura T."/>
            <person name="Yamazoe A."/>
            <person name="Yamazaki S."/>
            <person name="Fujita N."/>
        </authorList>
    </citation>
    <scope>NUCLEOTIDE SEQUENCE [LARGE SCALE GENOMIC DNA]</scope>
    <source>
        <strain evidence="3 4">NBRC 108250</strain>
    </source>
</reference>
<feature type="compositionally biased region" description="Polar residues" evidence="1">
    <location>
        <begin position="1"/>
        <end position="11"/>
    </location>
</feature>
<dbReference type="Proteomes" id="UP000035009">
    <property type="component" value="Unassembled WGS sequence"/>
</dbReference>
<keyword evidence="2" id="KW-0812">Transmembrane</keyword>
<organism evidence="3 4">
    <name type="scientific">Gordonia malaquae NBRC 108250</name>
    <dbReference type="NCBI Taxonomy" id="1223542"/>
    <lineage>
        <taxon>Bacteria</taxon>
        <taxon>Bacillati</taxon>
        <taxon>Actinomycetota</taxon>
        <taxon>Actinomycetes</taxon>
        <taxon>Mycobacteriales</taxon>
        <taxon>Gordoniaceae</taxon>
        <taxon>Gordonia</taxon>
    </lineage>
</organism>
<sequence>MDEHISTSATRAPQPGTGPNAPGSDAARLERPSVVPGPESAVEVGRWADSEDLRRTELVYAPAFWVLLPLAAIAFLVHQAVTDPTGAGWNIAFNGESRDTWPSWVPCGAWIGVSVWLLAAIGVLLFRLSILRDLQAENRWIYEHGVAHSIHRASIDYDDGEDTWATYIALDHRVHDKQAETIHRAFEEWLRSTGLPPSGSAPISSAALFGPQMKGGYFILHPPMSRVAGSDTGHRWVLITEPRRAADDVIVTPIPEPKKLARIRRRLSRKADHRSAL</sequence>
<keyword evidence="2" id="KW-0472">Membrane</keyword>
<evidence type="ECO:0000256" key="2">
    <source>
        <dbReference type="SAM" id="Phobius"/>
    </source>
</evidence>
<keyword evidence="4" id="KW-1185">Reference proteome</keyword>
<dbReference type="eggNOG" id="ENOG502ZBIG">
    <property type="taxonomic scope" value="Bacteria"/>
</dbReference>
<evidence type="ECO:0000313" key="4">
    <source>
        <dbReference type="Proteomes" id="UP000035009"/>
    </source>
</evidence>